<feature type="domain" description="Glycoside hydrolase family 2 immunoglobulin-like beta-sandwich" evidence="4">
    <location>
        <begin position="159"/>
        <end position="267"/>
    </location>
</feature>
<name>A0A2Y9BLC4_9FIRM</name>
<evidence type="ECO:0000259" key="6">
    <source>
        <dbReference type="Pfam" id="PF02837"/>
    </source>
</evidence>
<feature type="domain" description="DUF4982" evidence="7">
    <location>
        <begin position="639"/>
        <end position="695"/>
    </location>
</feature>
<dbReference type="Pfam" id="PF02837">
    <property type="entry name" value="Glyco_hydro_2_N"/>
    <property type="match status" value="1"/>
</dbReference>
<evidence type="ECO:0000313" key="9">
    <source>
        <dbReference type="EMBL" id="PWJ22580.1"/>
    </source>
</evidence>
<dbReference type="EMBL" id="QGDL01000018">
    <property type="protein sequence ID" value="PWJ22580.1"/>
    <property type="molecule type" value="Genomic_DNA"/>
</dbReference>
<protein>
    <submittedName>
        <fullName evidence="9">Beta-galactosidase</fullName>
    </submittedName>
</protein>
<dbReference type="Pfam" id="PF00703">
    <property type="entry name" value="Glyco_hydro_2"/>
    <property type="match status" value="1"/>
</dbReference>
<evidence type="ECO:0000259" key="8">
    <source>
        <dbReference type="Pfam" id="PF18565"/>
    </source>
</evidence>
<feature type="domain" description="Glycoside hydrolase family 2" evidence="8">
    <location>
        <begin position="730"/>
        <end position="793"/>
    </location>
</feature>
<dbReference type="AlphaFoldDB" id="A0A2Y9BLC4"/>
<dbReference type="Gene3D" id="2.60.40.10">
    <property type="entry name" value="Immunoglobulins"/>
    <property type="match status" value="3"/>
</dbReference>
<dbReference type="Pfam" id="PF18565">
    <property type="entry name" value="Glyco_hydro2_C5"/>
    <property type="match status" value="1"/>
</dbReference>
<evidence type="ECO:0000259" key="4">
    <source>
        <dbReference type="Pfam" id="PF00703"/>
    </source>
</evidence>
<dbReference type="InterPro" id="IPR032311">
    <property type="entry name" value="DUF4982"/>
</dbReference>
<dbReference type="InterPro" id="IPR017853">
    <property type="entry name" value="GH"/>
</dbReference>
<dbReference type="InterPro" id="IPR051913">
    <property type="entry name" value="GH2_Domain-Containing"/>
</dbReference>
<dbReference type="InterPro" id="IPR040605">
    <property type="entry name" value="Glyco_hydro2_dom5"/>
</dbReference>
<gene>
    <name evidence="9" type="ORF">A8806_11835</name>
</gene>
<dbReference type="PANTHER" id="PTHR42732">
    <property type="entry name" value="BETA-GALACTOSIDASE"/>
    <property type="match status" value="1"/>
</dbReference>
<evidence type="ECO:0000313" key="10">
    <source>
        <dbReference type="Proteomes" id="UP000245845"/>
    </source>
</evidence>
<dbReference type="PANTHER" id="PTHR42732:SF1">
    <property type="entry name" value="BETA-MANNOSIDASE"/>
    <property type="match status" value="1"/>
</dbReference>
<dbReference type="Pfam" id="PF16355">
    <property type="entry name" value="DUF4982"/>
    <property type="match status" value="1"/>
</dbReference>
<dbReference type="InterPro" id="IPR013783">
    <property type="entry name" value="Ig-like_fold"/>
</dbReference>
<dbReference type="InterPro" id="IPR036156">
    <property type="entry name" value="Beta-gal/glucu_dom_sf"/>
</dbReference>
<dbReference type="GO" id="GO:0005975">
    <property type="term" value="P:carbohydrate metabolic process"/>
    <property type="evidence" value="ECO:0007669"/>
    <property type="project" value="InterPro"/>
</dbReference>
<keyword evidence="10" id="KW-1185">Reference proteome</keyword>
<dbReference type="PRINTS" id="PR00132">
    <property type="entry name" value="GLHYDRLASE2"/>
</dbReference>
<dbReference type="SUPFAM" id="SSF49303">
    <property type="entry name" value="beta-Galactosidase/glucuronidase domain"/>
    <property type="match status" value="1"/>
</dbReference>
<organism evidence="9 10">
    <name type="scientific">Faecalicatena orotica</name>
    <dbReference type="NCBI Taxonomy" id="1544"/>
    <lineage>
        <taxon>Bacteria</taxon>
        <taxon>Bacillati</taxon>
        <taxon>Bacillota</taxon>
        <taxon>Clostridia</taxon>
        <taxon>Lachnospirales</taxon>
        <taxon>Lachnospiraceae</taxon>
        <taxon>Faecalicatena</taxon>
    </lineage>
</organism>
<dbReference type="SUPFAM" id="SSF49785">
    <property type="entry name" value="Galactose-binding domain-like"/>
    <property type="match status" value="1"/>
</dbReference>
<keyword evidence="3" id="KW-0326">Glycosidase</keyword>
<keyword evidence="2" id="KW-0378">Hydrolase</keyword>
<dbReference type="OrthoDB" id="9762066at2"/>
<dbReference type="Proteomes" id="UP000245845">
    <property type="component" value="Unassembled WGS sequence"/>
</dbReference>
<dbReference type="Pfam" id="PF02836">
    <property type="entry name" value="Glyco_hydro_2_C"/>
    <property type="match status" value="1"/>
</dbReference>
<dbReference type="InterPro" id="IPR006103">
    <property type="entry name" value="Glyco_hydro_2_cat"/>
</dbReference>
<feature type="domain" description="Glycosyl hydrolases family 2 sugar binding" evidence="6">
    <location>
        <begin position="8"/>
        <end position="149"/>
    </location>
</feature>
<comment type="similarity">
    <text evidence="1">Belongs to the glycosyl hydrolase 2 family.</text>
</comment>
<evidence type="ECO:0000256" key="3">
    <source>
        <dbReference type="ARBA" id="ARBA00023295"/>
    </source>
</evidence>
<feature type="domain" description="Glycoside hydrolase family 2 catalytic" evidence="5">
    <location>
        <begin position="277"/>
        <end position="447"/>
    </location>
</feature>
<evidence type="ECO:0000259" key="7">
    <source>
        <dbReference type="Pfam" id="PF16355"/>
    </source>
</evidence>
<dbReference type="GO" id="GO:0004553">
    <property type="term" value="F:hydrolase activity, hydrolyzing O-glycosyl compounds"/>
    <property type="evidence" value="ECO:0007669"/>
    <property type="project" value="InterPro"/>
</dbReference>
<accession>A0A2Y9BLC4</accession>
<evidence type="ECO:0000256" key="1">
    <source>
        <dbReference type="ARBA" id="ARBA00007401"/>
    </source>
</evidence>
<proteinExistence type="inferred from homology"/>
<dbReference type="Gene3D" id="2.60.120.260">
    <property type="entry name" value="Galactose-binding domain-like"/>
    <property type="match status" value="1"/>
</dbReference>
<dbReference type="InterPro" id="IPR006104">
    <property type="entry name" value="Glyco_hydro_2_N"/>
</dbReference>
<dbReference type="RefSeq" id="WP_109733489.1">
    <property type="nucleotide sequence ID" value="NZ_BAAACK010000010.1"/>
</dbReference>
<sequence length="802" mass="90191">MIKKKFNDEWIVSEKQGTFGMAVDAGTKKVTLPYDAMIHTKRNPDAVGSYMTAFFNKGIWEYKKKFIVTEELKGKKLILQFDGVFEKAFIYVNGAFAGSQMYGYSQFFVDITPYIYLEGENEIKVSVRLNDSARWYTGAGIYRDVYLLASEMVHIVPQGIKLTTAMDKETAAVDAAVTVKNEGINDIETLHIRTQILDTKGNLTAEGTSKLTVFKGQEETLHQKLYIENPHLWSDLDPELYTCKVLISYDKEGQSVVDTGSEIFGIRSLSVTPQHGLQVNGNSVYLRGACIHHDNGPLGAVSTDCIEERRVRKLKEAGFNAIRTAHNPASPALLRACDKYGIYVMEESFDAWTVNKCNYDYALEFGKNWEDDITALINKSYNHPSVIMYSIGNEIPDTGYPSGAQRSRKIANKVKSLDPARFTINAINGMVSVMEIMTKMYENSMEQASHQGEGQEVINNMMTGLRDTMKGVMMLDVVTNATEEAFNCVDIAGYNYMDSRYEMDGKLFPNRVILGTETFPADIDQNWDKVKRLSYVIGDFCWTGWDYMGEAGIGLHKYSPVPAEYGTNAPWPCLTSMAGDISICGFRRPISYYREIVWGLRKAPYIAVKRPEHYGEQVIDSPWCWSDSVGSWTWNGYEGKPVEIEVYSNADEIELLLNGKSLGRKKIGVEDRYKVVFDTIYEPGQLCARAYMGGDVSGTYEIETEEGTSLEAEKDMIYENELAFVWVSHPGINKRVKVCVEGGTVIALGNDDPLTEENFFDDERTTYDGRVLAVIKPDGAGEMKVECEGEEITVKVLKKEKN</sequence>
<dbReference type="InterPro" id="IPR006102">
    <property type="entry name" value="Ig-like_GH2"/>
</dbReference>
<dbReference type="InterPro" id="IPR006101">
    <property type="entry name" value="Glyco_hydro_2"/>
</dbReference>
<dbReference type="Gene3D" id="3.20.20.80">
    <property type="entry name" value="Glycosidases"/>
    <property type="match status" value="1"/>
</dbReference>
<evidence type="ECO:0000259" key="5">
    <source>
        <dbReference type="Pfam" id="PF02836"/>
    </source>
</evidence>
<dbReference type="InterPro" id="IPR008979">
    <property type="entry name" value="Galactose-bd-like_sf"/>
</dbReference>
<reference evidence="9 10" key="1">
    <citation type="submission" date="2018-05" db="EMBL/GenBank/DDBJ databases">
        <title>The Hungate 1000. A catalogue of reference genomes from the rumen microbiome.</title>
        <authorList>
            <person name="Kelly W."/>
        </authorList>
    </citation>
    <scope>NUCLEOTIDE SEQUENCE [LARGE SCALE GENOMIC DNA]</scope>
    <source>
        <strain evidence="9 10">NLAE-zl-C242</strain>
    </source>
</reference>
<comment type="caution">
    <text evidence="9">The sequence shown here is derived from an EMBL/GenBank/DDBJ whole genome shotgun (WGS) entry which is preliminary data.</text>
</comment>
<dbReference type="SUPFAM" id="SSF51445">
    <property type="entry name" value="(Trans)glycosidases"/>
    <property type="match status" value="1"/>
</dbReference>
<evidence type="ECO:0000256" key="2">
    <source>
        <dbReference type="ARBA" id="ARBA00022801"/>
    </source>
</evidence>